<dbReference type="OMA" id="GVESAWV"/>
<dbReference type="GO" id="GO:0016020">
    <property type="term" value="C:membrane"/>
    <property type="evidence" value="ECO:0007669"/>
    <property type="project" value="UniProtKB-SubCell"/>
</dbReference>
<dbReference type="EMBL" id="LDAU01000025">
    <property type="protein sequence ID" value="KRX10535.1"/>
    <property type="molecule type" value="Genomic_DNA"/>
</dbReference>
<evidence type="ECO:0000256" key="1">
    <source>
        <dbReference type="ARBA" id="ARBA00004141"/>
    </source>
</evidence>
<proteinExistence type="inferred from homology"/>
<sequence>MDNLKASLTASIASVVLFTPLDTLRIQMSLQQQKITIKQLAKNIFQQEGLKGLYRGLGISLMTQPISTSFYLTLYESIKNNLNQHTFFANSNNNYAQQAIASITTGAIVNTFTNPLWLIKTKIQGKNLKNTENLSQQIQQYKYRNQNQNQKLNNQCQNESVLKKEIKQIYLNNGIKGYFKGLGISQLGLIHVGLYYSIYESLKNKVEAHRKQNDEKLNASDIFLASSVAKGVSIYFTYPTQFIATRLQVLEQQQPLLQQMKQIYKQEGIKGFFKGIKIEVLRSIPANALTFMIYEKIRLNRGKLF</sequence>
<evidence type="ECO:0000256" key="6">
    <source>
        <dbReference type="ARBA" id="ARBA00022989"/>
    </source>
</evidence>
<keyword evidence="4 8" id="KW-0812">Transmembrane</keyword>
<dbReference type="OrthoDB" id="425243at2759"/>
<evidence type="ECO:0000256" key="5">
    <source>
        <dbReference type="ARBA" id="ARBA00022737"/>
    </source>
</evidence>
<gene>
    <name evidence="10" type="ORF">PPERSA_05355</name>
</gene>
<name>A0A0V0R7T1_PSEPJ</name>
<dbReference type="PROSITE" id="PS50920">
    <property type="entry name" value="SOLCAR"/>
    <property type="match status" value="3"/>
</dbReference>
<dbReference type="GO" id="GO:0006862">
    <property type="term" value="P:nucleotide transport"/>
    <property type="evidence" value="ECO:0007669"/>
    <property type="project" value="InterPro"/>
</dbReference>
<organism evidence="10 11">
    <name type="scientific">Pseudocohnilembus persalinus</name>
    <name type="common">Ciliate</name>
    <dbReference type="NCBI Taxonomy" id="266149"/>
    <lineage>
        <taxon>Eukaryota</taxon>
        <taxon>Sar</taxon>
        <taxon>Alveolata</taxon>
        <taxon>Ciliophora</taxon>
        <taxon>Intramacronucleata</taxon>
        <taxon>Oligohymenophorea</taxon>
        <taxon>Scuticociliatia</taxon>
        <taxon>Philasterida</taxon>
        <taxon>Pseudocohnilembidae</taxon>
        <taxon>Pseudocohnilembus</taxon>
    </lineage>
</organism>
<feature type="repeat" description="Solcar" evidence="8">
    <location>
        <begin position="217"/>
        <end position="300"/>
    </location>
</feature>
<keyword evidence="6" id="KW-1133">Transmembrane helix</keyword>
<dbReference type="Gene3D" id="1.50.40.10">
    <property type="entry name" value="Mitochondrial carrier domain"/>
    <property type="match status" value="1"/>
</dbReference>
<dbReference type="InterPro" id="IPR023395">
    <property type="entry name" value="MCP_dom_sf"/>
</dbReference>
<dbReference type="InterPro" id="IPR018108">
    <property type="entry name" value="MCP_transmembrane"/>
</dbReference>
<keyword evidence="5" id="KW-0677">Repeat</keyword>
<evidence type="ECO:0000313" key="10">
    <source>
        <dbReference type="EMBL" id="KRX10535.1"/>
    </source>
</evidence>
<dbReference type="PANTHER" id="PTHR45683">
    <property type="entry name" value="MITOCHONDRIAL NICOTINAMIDE ADENINE DINUCLEOTIDE TRANSPORTER 1-RELATED-RELATED"/>
    <property type="match status" value="1"/>
</dbReference>
<evidence type="ECO:0000256" key="2">
    <source>
        <dbReference type="ARBA" id="ARBA00006375"/>
    </source>
</evidence>
<reference evidence="10 11" key="1">
    <citation type="journal article" date="2015" name="Sci. Rep.">
        <title>Genome of the facultative scuticociliatosis pathogen Pseudocohnilembus persalinus provides insight into its virulence through horizontal gene transfer.</title>
        <authorList>
            <person name="Xiong J."/>
            <person name="Wang G."/>
            <person name="Cheng J."/>
            <person name="Tian M."/>
            <person name="Pan X."/>
            <person name="Warren A."/>
            <person name="Jiang C."/>
            <person name="Yuan D."/>
            <person name="Miao W."/>
        </authorList>
    </citation>
    <scope>NUCLEOTIDE SEQUENCE [LARGE SCALE GENOMIC DNA]</scope>
    <source>
        <strain evidence="10">36N120E</strain>
    </source>
</reference>
<evidence type="ECO:0000313" key="11">
    <source>
        <dbReference type="Proteomes" id="UP000054937"/>
    </source>
</evidence>
<feature type="repeat" description="Solcar" evidence="8">
    <location>
        <begin position="1"/>
        <end position="81"/>
    </location>
</feature>
<evidence type="ECO:0000256" key="8">
    <source>
        <dbReference type="PROSITE-ProRule" id="PRU00282"/>
    </source>
</evidence>
<feature type="repeat" description="Solcar" evidence="8">
    <location>
        <begin position="93"/>
        <end position="205"/>
    </location>
</feature>
<evidence type="ECO:0000256" key="3">
    <source>
        <dbReference type="ARBA" id="ARBA00022448"/>
    </source>
</evidence>
<comment type="caution">
    <text evidence="10">The sequence shown here is derived from an EMBL/GenBank/DDBJ whole genome shotgun (WGS) entry which is preliminary data.</text>
</comment>
<comment type="subcellular location">
    <subcellularLocation>
        <location evidence="1">Membrane</location>
        <topology evidence="1">Multi-pass membrane protein</topology>
    </subcellularLocation>
</comment>
<keyword evidence="11" id="KW-1185">Reference proteome</keyword>
<dbReference type="Pfam" id="PF00153">
    <property type="entry name" value="Mito_carr"/>
    <property type="match status" value="3"/>
</dbReference>
<dbReference type="InParanoid" id="A0A0V0R7T1"/>
<dbReference type="InterPro" id="IPR044712">
    <property type="entry name" value="SLC25A32-like"/>
</dbReference>
<dbReference type="Proteomes" id="UP000054937">
    <property type="component" value="Unassembled WGS sequence"/>
</dbReference>
<keyword evidence="3 9" id="KW-0813">Transport</keyword>
<evidence type="ECO:0000256" key="7">
    <source>
        <dbReference type="ARBA" id="ARBA00023136"/>
    </source>
</evidence>
<keyword evidence="7 8" id="KW-0472">Membrane</keyword>
<dbReference type="SUPFAM" id="SSF103506">
    <property type="entry name" value="Mitochondrial carrier"/>
    <property type="match status" value="1"/>
</dbReference>
<comment type="similarity">
    <text evidence="2 9">Belongs to the mitochondrial carrier (TC 2.A.29) family.</text>
</comment>
<evidence type="ECO:0000256" key="9">
    <source>
        <dbReference type="RuleBase" id="RU000488"/>
    </source>
</evidence>
<protein>
    <submittedName>
        <fullName evidence="10">Mitochondrial carrier domain</fullName>
    </submittedName>
</protein>
<dbReference type="GO" id="GO:0055085">
    <property type="term" value="P:transmembrane transport"/>
    <property type="evidence" value="ECO:0007669"/>
    <property type="project" value="InterPro"/>
</dbReference>
<dbReference type="AlphaFoldDB" id="A0A0V0R7T1"/>
<accession>A0A0V0R7T1</accession>
<evidence type="ECO:0000256" key="4">
    <source>
        <dbReference type="ARBA" id="ARBA00022692"/>
    </source>
</evidence>